<organism evidence="13 14">
    <name type="scientific">Zobellella taiwanensis</name>
    <dbReference type="NCBI Taxonomy" id="347535"/>
    <lineage>
        <taxon>Bacteria</taxon>
        <taxon>Pseudomonadati</taxon>
        <taxon>Pseudomonadota</taxon>
        <taxon>Gammaproteobacteria</taxon>
        <taxon>Aeromonadales</taxon>
        <taxon>Aeromonadaceae</taxon>
        <taxon>Zobellella</taxon>
    </lineage>
</organism>
<feature type="modified residue" description="N6-(pyridoxal phosphate)lysine" evidence="9 10">
    <location>
        <position position="36"/>
    </location>
</feature>
<reference evidence="13 14" key="1">
    <citation type="submission" date="2018-03" db="EMBL/GenBank/DDBJ databases">
        <title>The draft genome of Zobellella taiwanensis JCM 13381.</title>
        <authorList>
            <person name="Liu L."/>
            <person name="Li L."/>
            <person name="Wang T."/>
            <person name="Zhang X."/>
            <person name="Liang L."/>
        </authorList>
    </citation>
    <scope>NUCLEOTIDE SEQUENCE [LARGE SCALE GENOMIC DNA]</scope>
    <source>
        <strain evidence="13 14">JCM 13381</strain>
    </source>
</reference>
<comment type="pathway">
    <text evidence="3">Cell wall biogenesis; peptidoglycan biosynthesis.</text>
</comment>
<dbReference type="SMART" id="SM01005">
    <property type="entry name" value="Ala_racemase_C"/>
    <property type="match status" value="1"/>
</dbReference>
<dbReference type="GO" id="GO:0030170">
    <property type="term" value="F:pyridoxal phosphate binding"/>
    <property type="evidence" value="ECO:0007669"/>
    <property type="project" value="UniProtKB-UniRule"/>
</dbReference>
<evidence type="ECO:0000256" key="3">
    <source>
        <dbReference type="ARBA" id="ARBA00004752"/>
    </source>
</evidence>
<protein>
    <recommendedName>
        <fullName evidence="5 9">Alanine racemase</fullName>
        <ecNumber evidence="5 9">5.1.1.1</ecNumber>
    </recommendedName>
</protein>
<evidence type="ECO:0000256" key="9">
    <source>
        <dbReference type="HAMAP-Rule" id="MF_01201"/>
    </source>
</evidence>
<evidence type="ECO:0000256" key="6">
    <source>
        <dbReference type="ARBA" id="ARBA00022898"/>
    </source>
</evidence>
<dbReference type="InterPro" id="IPR029066">
    <property type="entry name" value="PLP-binding_barrel"/>
</dbReference>
<accession>A0A2P7R465</accession>
<dbReference type="Proteomes" id="UP000242181">
    <property type="component" value="Unassembled WGS sequence"/>
</dbReference>
<evidence type="ECO:0000256" key="5">
    <source>
        <dbReference type="ARBA" id="ARBA00013089"/>
    </source>
</evidence>
<evidence type="ECO:0000256" key="1">
    <source>
        <dbReference type="ARBA" id="ARBA00000316"/>
    </source>
</evidence>
<evidence type="ECO:0000256" key="7">
    <source>
        <dbReference type="ARBA" id="ARBA00023235"/>
    </source>
</evidence>
<dbReference type="InterPro" id="IPR009006">
    <property type="entry name" value="Ala_racemase/Decarboxylase_C"/>
</dbReference>
<dbReference type="InterPro" id="IPR011079">
    <property type="entry name" value="Ala_racemase_C"/>
</dbReference>
<evidence type="ECO:0000256" key="8">
    <source>
        <dbReference type="ARBA" id="ARBA00037912"/>
    </source>
</evidence>
<keyword evidence="6 9" id="KW-0663">Pyridoxal phosphate</keyword>
<dbReference type="GO" id="GO:0005829">
    <property type="term" value="C:cytosol"/>
    <property type="evidence" value="ECO:0007669"/>
    <property type="project" value="TreeGrafter"/>
</dbReference>
<dbReference type="EMBL" id="PXYH01000006">
    <property type="protein sequence ID" value="PSJ44988.1"/>
    <property type="molecule type" value="Genomic_DNA"/>
</dbReference>
<dbReference type="SUPFAM" id="SSF50621">
    <property type="entry name" value="Alanine racemase C-terminal domain-like"/>
    <property type="match status" value="1"/>
</dbReference>
<dbReference type="PROSITE" id="PS00395">
    <property type="entry name" value="ALANINE_RACEMASE"/>
    <property type="match status" value="1"/>
</dbReference>
<comment type="function">
    <text evidence="9">Catalyzes the interconversion of L-alanine and D-alanine. May also act on other amino acids.</text>
</comment>
<gene>
    <name evidence="13" type="primary">alr</name>
    <name evidence="13" type="ORF">C7I36_05835</name>
</gene>
<feature type="binding site" evidence="9 11">
    <location>
        <position position="132"/>
    </location>
    <ligand>
        <name>substrate</name>
    </ligand>
</feature>
<dbReference type="GO" id="GO:0030632">
    <property type="term" value="P:D-alanine biosynthetic process"/>
    <property type="evidence" value="ECO:0007669"/>
    <property type="project" value="UniProtKB-UniRule"/>
</dbReference>
<dbReference type="Pfam" id="PF01168">
    <property type="entry name" value="Ala_racemase_N"/>
    <property type="match status" value="1"/>
</dbReference>
<keyword evidence="14" id="KW-1185">Reference proteome</keyword>
<feature type="active site" description="Proton acceptor; specific for L-alanine" evidence="9">
    <location>
        <position position="258"/>
    </location>
</feature>
<dbReference type="PRINTS" id="PR00992">
    <property type="entry name" value="ALARACEMASE"/>
</dbReference>
<name>A0A2P7R465_9GAMM</name>
<dbReference type="Gene3D" id="3.20.20.10">
    <property type="entry name" value="Alanine racemase"/>
    <property type="match status" value="1"/>
</dbReference>
<dbReference type="InterPro" id="IPR020622">
    <property type="entry name" value="Ala_racemase_pyridoxalP-BS"/>
</dbReference>
<dbReference type="UniPathway" id="UPA00042">
    <property type="reaction ID" value="UER00497"/>
</dbReference>
<dbReference type="CDD" id="cd06827">
    <property type="entry name" value="PLPDE_III_AR_proteobact"/>
    <property type="match status" value="1"/>
</dbReference>
<evidence type="ECO:0000256" key="10">
    <source>
        <dbReference type="PIRSR" id="PIRSR600821-50"/>
    </source>
</evidence>
<dbReference type="OrthoDB" id="9813814at2"/>
<sequence>MDARGAVARINLEAVRHNLRVAKQLAPGARAIAVVKANAYGHGDLTVAAALKDEAELFAVARFEEAQKLRAGGIRQPILLLEGFFNVAQLEYAARHDFHICIHQFAQLEALERTPLARPVTVWVKIDSGMHRVGFAPEQADEVFARLARVAAVLQPVNAMTHFARADEPEQRAVTEAQIARFQQVTKGRVKATALCNSAGVIAFPEAHADYIRPGIMLYGITPFGDQQGSDIGLRPAMDFTTTLIAVREHKAGEPVGYAGSWVSPRDTRIGVIAVGYGDGYPRMAPPGTPVLVNGRRVPLAGRVSMDMATIDLGPDATDKLGDEVLLWGQGLAAEEVARHVGTIAYELVTRMTARPRLEYIGE</sequence>
<dbReference type="AlphaFoldDB" id="A0A2P7R465"/>
<dbReference type="NCBIfam" id="TIGR00492">
    <property type="entry name" value="alr"/>
    <property type="match status" value="1"/>
</dbReference>
<comment type="caution">
    <text evidence="13">The sequence shown here is derived from an EMBL/GenBank/DDBJ whole genome shotgun (WGS) entry which is preliminary data.</text>
</comment>
<feature type="active site" description="Proton acceptor; specific for D-alanine" evidence="9">
    <location>
        <position position="36"/>
    </location>
</feature>
<feature type="binding site" evidence="9 11">
    <location>
        <position position="306"/>
    </location>
    <ligand>
        <name>substrate</name>
    </ligand>
</feature>
<evidence type="ECO:0000313" key="14">
    <source>
        <dbReference type="Proteomes" id="UP000242181"/>
    </source>
</evidence>
<evidence type="ECO:0000256" key="11">
    <source>
        <dbReference type="PIRSR" id="PIRSR600821-52"/>
    </source>
</evidence>
<evidence type="ECO:0000259" key="12">
    <source>
        <dbReference type="SMART" id="SM01005"/>
    </source>
</evidence>
<evidence type="ECO:0000256" key="4">
    <source>
        <dbReference type="ARBA" id="ARBA00007880"/>
    </source>
</evidence>
<dbReference type="PANTHER" id="PTHR30511:SF4">
    <property type="entry name" value="ALANINE RACEMASE, BIOSYNTHETIC"/>
    <property type="match status" value="1"/>
</dbReference>
<dbReference type="SUPFAM" id="SSF51419">
    <property type="entry name" value="PLP-binding barrel"/>
    <property type="match status" value="1"/>
</dbReference>
<comment type="catalytic activity">
    <reaction evidence="1 9">
        <text>L-alanine = D-alanine</text>
        <dbReference type="Rhea" id="RHEA:20249"/>
        <dbReference type="ChEBI" id="CHEBI:57416"/>
        <dbReference type="ChEBI" id="CHEBI:57972"/>
        <dbReference type="EC" id="5.1.1.1"/>
    </reaction>
</comment>
<feature type="domain" description="Alanine racemase C-terminal" evidence="12">
    <location>
        <begin position="237"/>
        <end position="361"/>
    </location>
</feature>
<proteinExistence type="inferred from homology"/>
<dbReference type="HAMAP" id="MF_01201">
    <property type="entry name" value="Ala_racemase"/>
    <property type="match status" value="1"/>
</dbReference>
<comment type="pathway">
    <text evidence="8 9">Amino-acid biosynthesis; D-alanine biosynthesis; D-alanine from L-alanine: step 1/1.</text>
</comment>
<dbReference type="Pfam" id="PF00842">
    <property type="entry name" value="Ala_racemase_C"/>
    <property type="match status" value="1"/>
</dbReference>
<dbReference type="InterPro" id="IPR000821">
    <property type="entry name" value="Ala_racemase"/>
</dbReference>
<dbReference type="Gene3D" id="2.40.37.10">
    <property type="entry name" value="Lyase, Ornithine Decarboxylase, Chain A, domain 1"/>
    <property type="match status" value="1"/>
</dbReference>
<dbReference type="InterPro" id="IPR001608">
    <property type="entry name" value="Ala_racemase_N"/>
</dbReference>
<evidence type="ECO:0000313" key="13">
    <source>
        <dbReference type="EMBL" id="PSJ44988.1"/>
    </source>
</evidence>
<dbReference type="PANTHER" id="PTHR30511">
    <property type="entry name" value="ALANINE RACEMASE"/>
    <property type="match status" value="1"/>
</dbReference>
<dbReference type="FunFam" id="2.40.37.10:FF:000002">
    <property type="entry name" value="Alanine racemase"/>
    <property type="match status" value="1"/>
</dbReference>
<comment type="cofactor">
    <cofactor evidence="2 9 10">
        <name>pyridoxal 5'-phosphate</name>
        <dbReference type="ChEBI" id="CHEBI:597326"/>
    </cofactor>
</comment>
<dbReference type="FunFam" id="3.20.20.10:FF:000002">
    <property type="entry name" value="Alanine racemase"/>
    <property type="match status" value="1"/>
</dbReference>
<comment type="similarity">
    <text evidence="4 9">Belongs to the alanine racemase family.</text>
</comment>
<dbReference type="EC" id="5.1.1.1" evidence="5 9"/>
<keyword evidence="7 9" id="KW-0413">Isomerase</keyword>
<dbReference type="GO" id="GO:0008784">
    <property type="term" value="F:alanine racemase activity"/>
    <property type="evidence" value="ECO:0007669"/>
    <property type="project" value="UniProtKB-UniRule"/>
</dbReference>
<dbReference type="RefSeq" id="WP_106452785.1">
    <property type="nucleotide sequence ID" value="NZ_PXYH01000006.1"/>
</dbReference>
<evidence type="ECO:0000256" key="2">
    <source>
        <dbReference type="ARBA" id="ARBA00001933"/>
    </source>
</evidence>